<dbReference type="EMBL" id="RSCO01000039">
    <property type="protein sequence ID" value="RYM91876.1"/>
    <property type="molecule type" value="Genomic_DNA"/>
</dbReference>
<accession>A0A8B3RG86</accession>
<evidence type="ECO:0000313" key="1">
    <source>
        <dbReference type="EMBL" id="RYM91876.1"/>
    </source>
</evidence>
<gene>
    <name evidence="1" type="ORF">PG2011B_1670</name>
</gene>
<proteinExistence type="predicted"/>
<dbReference type="RefSeq" id="WP_130077811.1">
    <property type="nucleotide sequence ID" value="NZ_RSCO01000039.1"/>
</dbReference>
<dbReference type="AlphaFoldDB" id="A0A8B3RG86"/>
<sequence>MANIDYAIRRDRDHVWLHDDTGDGASPEWEMMEDMANTYATKEEALTFAMLCGLADNTDTGIELHDGISVVPVEWEYEEDIEPDELDRQLDMEDGQE</sequence>
<reference evidence="1 2" key="1">
    <citation type="journal article" date="2019" name="Appl. Environ. Microbiol.">
        <title>Dissecting the evolutionary development of the Bifidobacterium animalis species through comparative genomics analyses.</title>
        <authorList>
            <person name="Lugli G.A."/>
            <person name="Mancino W."/>
            <person name="Milani C."/>
            <person name="Duranti S."/>
            <person name="Mancabelli L."/>
            <person name="Napoli S."/>
            <person name="Mangifesta M."/>
            <person name="Viappiani A."/>
            <person name="Anzalone R."/>
            <person name="Longhi G."/>
            <person name="van Sinderen D."/>
            <person name="Ventura M."/>
            <person name="Turroni F."/>
        </authorList>
    </citation>
    <scope>NUCLEOTIDE SEQUENCE [LARGE SCALE GENOMIC DNA]</scope>
    <source>
        <strain evidence="1 2">2011B</strain>
    </source>
</reference>
<name>A0A8B3RG86_BIFAN</name>
<organism evidence="1 2">
    <name type="scientific">Bifidobacterium animalis subsp. lactis</name>
    <name type="common">Bifidobacterium lactis</name>
    <dbReference type="NCBI Taxonomy" id="302911"/>
    <lineage>
        <taxon>Bacteria</taxon>
        <taxon>Bacillati</taxon>
        <taxon>Actinomycetota</taxon>
        <taxon>Actinomycetes</taxon>
        <taxon>Bifidobacteriales</taxon>
        <taxon>Bifidobacteriaceae</taxon>
        <taxon>Bifidobacterium</taxon>
    </lineage>
</organism>
<comment type="caution">
    <text evidence="1">The sequence shown here is derived from an EMBL/GenBank/DDBJ whole genome shotgun (WGS) entry which is preliminary data.</text>
</comment>
<evidence type="ECO:0000313" key="2">
    <source>
        <dbReference type="Proteomes" id="UP000293613"/>
    </source>
</evidence>
<protein>
    <submittedName>
        <fullName evidence="1">Uncharacterized protein</fullName>
    </submittedName>
</protein>
<dbReference type="Proteomes" id="UP000293613">
    <property type="component" value="Unassembled WGS sequence"/>
</dbReference>